<protein>
    <submittedName>
        <fullName evidence="1">Microneme protein</fullName>
    </submittedName>
</protein>
<accession>A0A2C6L190</accession>
<organism evidence="1 2">
    <name type="scientific">Cystoisospora suis</name>
    <dbReference type="NCBI Taxonomy" id="483139"/>
    <lineage>
        <taxon>Eukaryota</taxon>
        <taxon>Sar</taxon>
        <taxon>Alveolata</taxon>
        <taxon>Apicomplexa</taxon>
        <taxon>Conoidasida</taxon>
        <taxon>Coccidia</taxon>
        <taxon>Eucoccidiorida</taxon>
        <taxon>Eimeriorina</taxon>
        <taxon>Sarcocystidae</taxon>
        <taxon>Cystoisospora</taxon>
    </lineage>
</organism>
<keyword evidence="2" id="KW-1185">Reference proteome</keyword>
<dbReference type="Gene3D" id="3.90.640.70">
    <property type="match status" value="1"/>
</dbReference>
<dbReference type="Proteomes" id="UP000221165">
    <property type="component" value="Unassembled WGS sequence"/>
</dbReference>
<proteinExistence type="predicted"/>
<dbReference type="VEuPathDB" id="ToxoDB:CSUI_004365"/>
<evidence type="ECO:0000313" key="2">
    <source>
        <dbReference type="Proteomes" id="UP000221165"/>
    </source>
</evidence>
<evidence type="ECO:0000313" key="1">
    <source>
        <dbReference type="EMBL" id="PHJ21795.1"/>
    </source>
</evidence>
<feature type="non-terminal residue" evidence="1">
    <location>
        <position position="139"/>
    </location>
</feature>
<reference evidence="1 2" key="1">
    <citation type="journal article" date="2017" name="Int. J. Parasitol.">
        <title>The genome of the protozoan parasite Cystoisospora suis and a reverse vaccinology approach to identify vaccine candidates.</title>
        <authorList>
            <person name="Palmieri N."/>
            <person name="Shrestha A."/>
            <person name="Ruttkowski B."/>
            <person name="Beck T."/>
            <person name="Vogl C."/>
            <person name="Tomley F."/>
            <person name="Blake D.P."/>
            <person name="Joachim A."/>
        </authorList>
    </citation>
    <scope>NUCLEOTIDE SEQUENCE [LARGE SCALE GENOMIC DNA]</scope>
    <source>
        <strain evidence="1 2">Wien I</strain>
    </source>
</reference>
<dbReference type="GeneID" id="94427768"/>
<dbReference type="EMBL" id="MIGC01002018">
    <property type="protein sequence ID" value="PHJ21795.1"/>
    <property type="molecule type" value="Genomic_DNA"/>
</dbReference>
<sequence>MKCLGATDASTTENAAVPDLKEWIRRRKGTVCPAYQQAADALCNFKEHGTAARYDHHLERWMCIQLEDMAFDSHSYCADNCGGPKPCVGGIPSGEIPKYTVYIVQHPDMAAAFEAVQPCEDAGDICVATDINPPQCLRH</sequence>
<name>A0A2C6L190_9APIC</name>
<dbReference type="RefSeq" id="XP_067923475.1">
    <property type="nucleotide sequence ID" value="XM_068064557.1"/>
</dbReference>
<comment type="caution">
    <text evidence="1">The sequence shown here is derived from an EMBL/GenBank/DDBJ whole genome shotgun (WGS) entry which is preliminary data.</text>
</comment>
<dbReference type="AlphaFoldDB" id="A0A2C6L190"/>
<gene>
    <name evidence="1" type="ORF">CSUI_004365</name>
</gene>